<dbReference type="PANTHER" id="PTHR20854:SF4">
    <property type="entry name" value="INOSITOL-1-MONOPHOSPHATASE-RELATED"/>
    <property type="match status" value="1"/>
</dbReference>
<keyword evidence="2" id="KW-0479">Metal-binding</keyword>
<gene>
    <name evidence="3" type="ORF">SAMN04487963_1862</name>
</gene>
<keyword evidence="2" id="KW-0460">Magnesium</keyword>
<sequence>MTLLSQKTYKEYKGFGIIRDLPYSQVIDSLMQPAIKMALRIARQGSDYLKAHFERQDPAENDAAERSGQLDRVAQSIYDNFSEQLEKAYKDHAIAPIGEADAGGADKSWHIFPILGRENFLRNVPDFALALVQKKANRTENLLLVNPVSGEEYTASRGQGATLNSRRVRASNARQLANADLVTNALAQAKKQDPLIWGELAANLAQQCGNLRTSGCTSLDLARVAAGRLDAAVIVRPQAEDLAIGLVLALESGALAGDFAGNPSANTDRQLVVANPKLFKEVLKSLQPFRGRLPG</sequence>
<protein>
    <submittedName>
        <fullName evidence="3">Myo-inositol-1(Or 4)-monophosphatase</fullName>
    </submittedName>
</protein>
<dbReference type="STRING" id="488535.SAMN04487963_1862"/>
<keyword evidence="4" id="KW-1185">Reference proteome</keyword>
<dbReference type="GO" id="GO:0007165">
    <property type="term" value="P:signal transduction"/>
    <property type="evidence" value="ECO:0007669"/>
    <property type="project" value="TreeGrafter"/>
</dbReference>
<dbReference type="PRINTS" id="PR00377">
    <property type="entry name" value="IMPHPHTASES"/>
</dbReference>
<dbReference type="EMBL" id="FOUE01000002">
    <property type="protein sequence ID" value="SFM24004.1"/>
    <property type="molecule type" value="Genomic_DNA"/>
</dbReference>
<comment type="similarity">
    <text evidence="1">Belongs to the inositol monophosphatase superfamily.</text>
</comment>
<dbReference type="PANTHER" id="PTHR20854">
    <property type="entry name" value="INOSITOL MONOPHOSPHATASE"/>
    <property type="match status" value="1"/>
</dbReference>
<dbReference type="InterPro" id="IPR000760">
    <property type="entry name" value="Inositol_monophosphatase-like"/>
</dbReference>
<dbReference type="Proteomes" id="UP000198519">
    <property type="component" value="Unassembled WGS sequence"/>
</dbReference>
<feature type="binding site" evidence="2">
    <location>
        <position position="99"/>
    </location>
    <ligand>
        <name>Mg(2+)</name>
        <dbReference type="ChEBI" id="CHEBI:18420"/>
        <label>1</label>
        <note>catalytic</note>
    </ligand>
</feature>
<evidence type="ECO:0000256" key="1">
    <source>
        <dbReference type="ARBA" id="ARBA00009759"/>
    </source>
</evidence>
<evidence type="ECO:0000256" key="2">
    <source>
        <dbReference type="PIRSR" id="PIRSR600760-2"/>
    </source>
</evidence>
<dbReference type="Pfam" id="PF00459">
    <property type="entry name" value="Inositol_P"/>
    <property type="match status" value="1"/>
</dbReference>
<dbReference type="GO" id="GO:0008934">
    <property type="term" value="F:inositol monophosphate 1-phosphatase activity"/>
    <property type="evidence" value="ECO:0007669"/>
    <property type="project" value="TreeGrafter"/>
</dbReference>
<dbReference type="CDD" id="cd01637">
    <property type="entry name" value="IMPase_like"/>
    <property type="match status" value="1"/>
</dbReference>
<proteinExistence type="inferred from homology"/>
<evidence type="ECO:0000313" key="3">
    <source>
        <dbReference type="EMBL" id="SFM24004.1"/>
    </source>
</evidence>
<feature type="binding site" evidence="2">
    <location>
        <position position="241"/>
    </location>
    <ligand>
        <name>Mg(2+)</name>
        <dbReference type="ChEBI" id="CHEBI:18420"/>
        <label>1</label>
        <note>catalytic</note>
    </ligand>
</feature>
<dbReference type="Gene3D" id="3.30.540.10">
    <property type="entry name" value="Fructose-1,6-Bisphosphatase, subunit A, domain 1"/>
    <property type="match status" value="1"/>
</dbReference>
<dbReference type="GO" id="GO:0006020">
    <property type="term" value="P:inositol metabolic process"/>
    <property type="evidence" value="ECO:0007669"/>
    <property type="project" value="TreeGrafter"/>
</dbReference>
<dbReference type="Gene3D" id="3.40.190.80">
    <property type="match status" value="1"/>
</dbReference>
<organism evidence="3 4">
    <name type="scientific">Marinobacter zhejiangensis</name>
    <dbReference type="NCBI Taxonomy" id="488535"/>
    <lineage>
        <taxon>Bacteria</taxon>
        <taxon>Pseudomonadati</taxon>
        <taxon>Pseudomonadota</taxon>
        <taxon>Gammaproteobacteria</taxon>
        <taxon>Pseudomonadales</taxon>
        <taxon>Marinobacteraceae</taxon>
        <taxon>Marinobacter</taxon>
    </lineage>
</organism>
<reference evidence="4" key="1">
    <citation type="submission" date="2016-10" db="EMBL/GenBank/DDBJ databases">
        <authorList>
            <person name="Varghese N."/>
            <person name="Submissions S."/>
        </authorList>
    </citation>
    <scope>NUCLEOTIDE SEQUENCE [LARGE SCALE GENOMIC DNA]</scope>
    <source>
        <strain evidence="4">CGMCC 1.7061</strain>
    </source>
</reference>
<dbReference type="GO" id="GO:0046872">
    <property type="term" value="F:metal ion binding"/>
    <property type="evidence" value="ECO:0007669"/>
    <property type="project" value="UniProtKB-KW"/>
</dbReference>
<name>A0A1I4P823_9GAMM</name>
<evidence type="ECO:0000313" key="4">
    <source>
        <dbReference type="Proteomes" id="UP000198519"/>
    </source>
</evidence>
<dbReference type="SUPFAM" id="SSF56655">
    <property type="entry name" value="Carbohydrate phosphatase"/>
    <property type="match status" value="1"/>
</dbReference>
<dbReference type="AlphaFoldDB" id="A0A1I4P823"/>
<feature type="binding site" evidence="2">
    <location>
        <position position="114"/>
    </location>
    <ligand>
        <name>Mg(2+)</name>
        <dbReference type="ChEBI" id="CHEBI:18420"/>
        <label>1</label>
        <note>catalytic</note>
    </ligand>
</feature>
<comment type="cofactor">
    <cofactor evidence="2">
        <name>Mg(2+)</name>
        <dbReference type="ChEBI" id="CHEBI:18420"/>
    </cofactor>
</comment>
<accession>A0A1I4P823</accession>